<dbReference type="AlphaFoldDB" id="A0A2W1JNJ1"/>
<proteinExistence type="predicted"/>
<comment type="caution">
    <text evidence="1">The sequence shown here is derived from an EMBL/GenBank/DDBJ whole genome shotgun (WGS) entry which is preliminary data.</text>
</comment>
<name>A0A2W1JNJ1_9CYAN</name>
<sequence>MLAFLFLCIKIFLFAAFGIPITHAIFRLITEATKKEA</sequence>
<keyword evidence="2" id="KW-1185">Reference proteome</keyword>
<organism evidence="1 2">
    <name type="scientific">Acaryochloris thomasi RCC1774</name>
    <dbReference type="NCBI Taxonomy" id="1764569"/>
    <lineage>
        <taxon>Bacteria</taxon>
        <taxon>Bacillati</taxon>
        <taxon>Cyanobacteriota</taxon>
        <taxon>Cyanophyceae</taxon>
        <taxon>Acaryochloridales</taxon>
        <taxon>Acaryochloridaceae</taxon>
        <taxon>Acaryochloris</taxon>
        <taxon>Acaryochloris thomasi</taxon>
    </lineage>
</organism>
<evidence type="ECO:0000313" key="1">
    <source>
        <dbReference type="EMBL" id="PZD71714.1"/>
    </source>
</evidence>
<accession>A0A2W1JNJ1</accession>
<gene>
    <name evidence="1" type="ORF">C1752_05058</name>
</gene>
<reference evidence="1 2" key="1">
    <citation type="journal article" date="2018" name="Sci. Rep.">
        <title>A novel species of the marine cyanobacterium Acaryochloris with a unique pigment content and lifestyle.</title>
        <authorList>
            <person name="Partensky F."/>
            <person name="Six C."/>
            <person name="Ratin M."/>
            <person name="Garczarek L."/>
            <person name="Vaulot D."/>
            <person name="Probert I."/>
            <person name="Calteau A."/>
            <person name="Gourvil P."/>
            <person name="Marie D."/>
            <person name="Grebert T."/>
            <person name="Bouchier C."/>
            <person name="Le Panse S."/>
            <person name="Gachenot M."/>
            <person name="Rodriguez F."/>
            <person name="Garrido J.L."/>
        </authorList>
    </citation>
    <scope>NUCLEOTIDE SEQUENCE [LARGE SCALE GENOMIC DNA]</scope>
    <source>
        <strain evidence="1 2">RCC1774</strain>
    </source>
</reference>
<protein>
    <submittedName>
        <fullName evidence="1">Uncharacterized protein</fullName>
    </submittedName>
</protein>
<dbReference type="Proteomes" id="UP000248857">
    <property type="component" value="Unassembled WGS sequence"/>
</dbReference>
<evidence type="ECO:0000313" key="2">
    <source>
        <dbReference type="Proteomes" id="UP000248857"/>
    </source>
</evidence>
<dbReference type="EMBL" id="PQWO01000015">
    <property type="protein sequence ID" value="PZD71714.1"/>
    <property type="molecule type" value="Genomic_DNA"/>
</dbReference>